<evidence type="ECO:0000313" key="3">
    <source>
        <dbReference type="EMBL" id="KAK1855261.1"/>
    </source>
</evidence>
<dbReference type="SUPFAM" id="SSF53187">
    <property type="entry name" value="Zn-dependent exopeptidases"/>
    <property type="match status" value="1"/>
</dbReference>
<keyword evidence="4" id="KW-1185">Reference proteome</keyword>
<dbReference type="InterPro" id="IPR017439">
    <property type="entry name" value="Amidohydrolase"/>
</dbReference>
<dbReference type="FunFam" id="3.30.70.360:FF:000004">
    <property type="entry name" value="Peptidase M20 domain-containing protein 2"/>
    <property type="match status" value="1"/>
</dbReference>
<dbReference type="InterPro" id="IPR036264">
    <property type="entry name" value="Bact_exopeptidase_dim_dom"/>
</dbReference>
<sequence>MLRSIGCPSVKKRACPFLSSFSARSVSSAILNSASLTLQPHHPQPSSMSTIEIPAAAPASEQTTNQALETTQGFDLEKARAIINSHLDDLNSSLHNDINKTLHANPETAYKEFFAHETITNYLEKQGFTVKRHTYGLETSFEAEIGTGGRQVVVCAEYDALPDIGHACGHNLIATSSIAAFLGAAQALSELKIPGRLRILGTPAEEGGGGKAKLIDAGAFNPPEDVAAAIMAHPTAAHQGGSGDGSSGLAGFKLIASHKFKVEFRGKPAHAAGEPWKGLNALDAAVAAYSNVALLRQQIQSDERIHGVIEVGGTVPNVITDYTRMNWNVRSPTIARADALLKRTKACLEAGAAATGCEINYIVAPTYANLRANDTLCKTYVEDMAAIGETIKLHQAEPFNASTDMGNVSHLVPSFHGAFVIPTSPDVAGHNPKFAAAAATDEAHAAAIKCAKGMAMLAVRVLTDDAIAKGAKADFDIPNEK</sequence>
<dbReference type="Pfam" id="PF07687">
    <property type="entry name" value="M20_dimer"/>
    <property type="match status" value="1"/>
</dbReference>
<dbReference type="PANTHER" id="PTHR30575:SF8">
    <property type="entry name" value="PEPTIDASE M20 DOMAIN-CONTAINING PROTEIN 2"/>
    <property type="match status" value="1"/>
</dbReference>
<feature type="domain" description="Peptidase M20 dimerisation" evidence="2">
    <location>
        <begin position="258"/>
        <end position="352"/>
    </location>
</feature>
<dbReference type="InterPro" id="IPR002933">
    <property type="entry name" value="Peptidase_M20"/>
</dbReference>
<dbReference type="CDD" id="cd05672">
    <property type="entry name" value="M20_ACY1L2-like"/>
    <property type="match status" value="1"/>
</dbReference>
<dbReference type="PANTHER" id="PTHR30575">
    <property type="entry name" value="PEPTIDASE M20"/>
    <property type="match status" value="1"/>
</dbReference>
<dbReference type="Pfam" id="PF01546">
    <property type="entry name" value="Peptidase_M20"/>
    <property type="match status" value="1"/>
</dbReference>
<comment type="caution">
    <text evidence="3">The sequence shown here is derived from an EMBL/GenBank/DDBJ whole genome shotgun (WGS) entry which is preliminary data.</text>
</comment>
<dbReference type="Gene3D" id="3.30.70.360">
    <property type="match status" value="1"/>
</dbReference>
<evidence type="ECO:0000313" key="4">
    <source>
        <dbReference type="Proteomes" id="UP001243330"/>
    </source>
</evidence>
<dbReference type="AlphaFoldDB" id="A0AAD9AVK0"/>
<evidence type="ECO:0000259" key="2">
    <source>
        <dbReference type="Pfam" id="PF07687"/>
    </source>
</evidence>
<comment type="similarity">
    <text evidence="1">Belongs to the peptidase M20A family.</text>
</comment>
<reference evidence="3" key="1">
    <citation type="submission" date="2023-01" db="EMBL/GenBank/DDBJ databases">
        <title>Colletotrichum chrysophilum M932 genome sequence.</title>
        <authorList>
            <person name="Baroncelli R."/>
        </authorList>
    </citation>
    <scope>NUCLEOTIDE SEQUENCE</scope>
    <source>
        <strain evidence="3">M932</strain>
    </source>
</reference>
<name>A0AAD9AVK0_9PEZI</name>
<dbReference type="InterPro" id="IPR011650">
    <property type="entry name" value="Peptidase_M20_dimer"/>
</dbReference>
<organism evidence="3 4">
    <name type="scientific">Colletotrichum chrysophilum</name>
    <dbReference type="NCBI Taxonomy" id="1836956"/>
    <lineage>
        <taxon>Eukaryota</taxon>
        <taxon>Fungi</taxon>
        <taxon>Dikarya</taxon>
        <taxon>Ascomycota</taxon>
        <taxon>Pezizomycotina</taxon>
        <taxon>Sordariomycetes</taxon>
        <taxon>Hypocreomycetidae</taxon>
        <taxon>Glomerellales</taxon>
        <taxon>Glomerellaceae</taxon>
        <taxon>Colletotrichum</taxon>
        <taxon>Colletotrichum gloeosporioides species complex</taxon>
    </lineage>
</organism>
<evidence type="ECO:0000256" key="1">
    <source>
        <dbReference type="ARBA" id="ARBA00006247"/>
    </source>
</evidence>
<gene>
    <name evidence="3" type="ORF">CCHR01_02163</name>
</gene>
<protein>
    <recommendedName>
        <fullName evidence="2">Peptidase M20 dimerisation domain-containing protein</fullName>
    </recommendedName>
</protein>
<dbReference type="SUPFAM" id="SSF55031">
    <property type="entry name" value="Bacterial exopeptidase dimerisation domain"/>
    <property type="match status" value="1"/>
</dbReference>
<dbReference type="NCBIfam" id="TIGR01891">
    <property type="entry name" value="amidohydrolases"/>
    <property type="match status" value="1"/>
</dbReference>
<dbReference type="Gene3D" id="3.40.630.10">
    <property type="entry name" value="Zn peptidases"/>
    <property type="match status" value="1"/>
</dbReference>
<dbReference type="GO" id="GO:0016805">
    <property type="term" value="F:dipeptidase activity"/>
    <property type="evidence" value="ECO:0007669"/>
    <property type="project" value="TreeGrafter"/>
</dbReference>
<dbReference type="InterPro" id="IPR052030">
    <property type="entry name" value="Peptidase_M20/M20A_hydrolases"/>
</dbReference>
<accession>A0AAD9AVK0</accession>
<dbReference type="EMBL" id="JAQOWY010000024">
    <property type="protein sequence ID" value="KAK1855261.1"/>
    <property type="molecule type" value="Genomic_DNA"/>
</dbReference>
<dbReference type="Proteomes" id="UP001243330">
    <property type="component" value="Unassembled WGS sequence"/>
</dbReference>
<proteinExistence type="inferred from homology"/>